<name>A0A6C0JQ97_9ZZZZ</name>
<evidence type="ECO:0000256" key="1">
    <source>
        <dbReference type="SAM" id="MobiDB-lite"/>
    </source>
</evidence>
<feature type="compositionally biased region" description="Basic and acidic residues" evidence="1">
    <location>
        <begin position="105"/>
        <end position="121"/>
    </location>
</feature>
<dbReference type="Pfam" id="PF05406">
    <property type="entry name" value="WGR"/>
    <property type="match status" value="1"/>
</dbReference>
<dbReference type="InterPro" id="IPR008893">
    <property type="entry name" value="WGR_domain"/>
</dbReference>
<reference evidence="3" key="1">
    <citation type="journal article" date="2020" name="Nature">
        <title>Giant virus diversity and host interactions through global metagenomics.</title>
        <authorList>
            <person name="Schulz F."/>
            <person name="Roux S."/>
            <person name="Paez-Espino D."/>
            <person name="Jungbluth S."/>
            <person name="Walsh D.A."/>
            <person name="Denef V.J."/>
            <person name="McMahon K.D."/>
            <person name="Konstantinidis K.T."/>
            <person name="Eloe-Fadrosh E.A."/>
            <person name="Kyrpides N.C."/>
            <person name="Woyke T."/>
        </authorList>
    </citation>
    <scope>NUCLEOTIDE SEQUENCE</scope>
    <source>
        <strain evidence="3">GVMAG-S-1038524-41</strain>
    </source>
</reference>
<dbReference type="PROSITE" id="PS51977">
    <property type="entry name" value="WGR"/>
    <property type="match status" value="1"/>
</dbReference>
<dbReference type="Gene3D" id="2.20.140.10">
    <property type="entry name" value="WGR domain"/>
    <property type="match status" value="1"/>
</dbReference>
<feature type="compositionally biased region" description="Basic and acidic residues" evidence="1">
    <location>
        <begin position="284"/>
        <end position="307"/>
    </location>
</feature>
<protein>
    <recommendedName>
        <fullName evidence="2">WGR domain-containing protein</fullName>
    </recommendedName>
</protein>
<proteinExistence type="predicted"/>
<organism evidence="3">
    <name type="scientific">viral metagenome</name>
    <dbReference type="NCBI Taxonomy" id="1070528"/>
    <lineage>
        <taxon>unclassified sequences</taxon>
        <taxon>metagenomes</taxon>
        <taxon>organismal metagenomes</taxon>
    </lineage>
</organism>
<dbReference type="AlphaFoldDB" id="A0A6C0JQ97"/>
<sequence>MNSLTKGIESAIKNAIEEYVQCISQKYEEIDIEDLEELWNDVSKSIKISVTMKSPGKATTTKTNPVASADPNGCPYKFIKGAKQDTTCGAKAKEGNVYCSRHKKYEGTEPKERKSSPDPKRSTIKSKTSKSRSPAKSTQRVLRKNKKLDKLWHPETGLVFKSAKERTVVGKCVDDKLIDLTEEDIEECRKWGFSFVPLDDEDEGDEGDESSDDEKSVVTNPKERFIYMEAPSSSASGKKFWECKVVGETYTTCHGKVGKDGSTKEKSFESFNLAAKEMDKMIKAKSKKGYEETPKKVSKKEESKDSFRTPSDIEDALNELQGTSSDEKEEELEDFENAAGKKFIPNALGLSGKAVAAHPNDEDDDEEEEMLIEDEEDEE</sequence>
<accession>A0A6C0JQ97</accession>
<feature type="compositionally biased region" description="Acidic residues" evidence="1">
    <location>
        <begin position="361"/>
        <end position="379"/>
    </location>
</feature>
<dbReference type="EMBL" id="MN740668">
    <property type="protein sequence ID" value="QHU06870.1"/>
    <property type="molecule type" value="Genomic_DNA"/>
</dbReference>
<feature type="compositionally biased region" description="Acidic residues" evidence="1">
    <location>
        <begin position="327"/>
        <end position="336"/>
    </location>
</feature>
<dbReference type="SMART" id="SM00773">
    <property type="entry name" value="WGR"/>
    <property type="match status" value="1"/>
</dbReference>
<feature type="domain" description="WGR" evidence="2">
    <location>
        <begin position="223"/>
        <end position="304"/>
    </location>
</feature>
<dbReference type="InterPro" id="IPR049809">
    <property type="entry name" value="YehF/YfeS-like_WGR"/>
</dbReference>
<feature type="compositionally biased region" description="Acidic residues" evidence="1">
    <location>
        <begin position="199"/>
        <end position="212"/>
    </location>
</feature>
<evidence type="ECO:0000313" key="3">
    <source>
        <dbReference type="EMBL" id="QHU06870.1"/>
    </source>
</evidence>
<feature type="region of interest" description="Disordered" evidence="1">
    <location>
        <begin position="104"/>
        <end position="147"/>
    </location>
</feature>
<feature type="region of interest" description="Disordered" evidence="1">
    <location>
        <begin position="199"/>
        <end position="222"/>
    </location>
</feature>
<dbReference type="CDD" id="cd07996">
    <property type="entry name" value="WGR_MMR_like"/>
    <property type="match status" value="1"/>
</dbReference>
<feature type="compositionally biased region" description="Basic and acidic residues" evidence="1">
    <location>
        <begin position="213"/>
        <end position="222"/>
    </location>
</feature>
<evidence type="ECO:0000259" key="2">
    <source>
        <dbReference type="PROSITE" id="PS51977"/>
    </source>
</evidence>
<feature type="region of interest" description="Disordered" evidence="1">
    <location>
        <begin position="284"/>
        <end position="379"/>
    </location>
</feature>
<dbReference type="SUPFAM" id="SSF142921">
    <property type="entry name" value="WGR domain-like"/>
    <property type="match status" value="1"/>
</dbReference>
<dbReference type="InterPro" id="IPR036930">
    <property type="entry name" value="WGR_dom_sf"/>
</dbReference>